<comment type="similarity">
    <text evidence="1">Belongs to the trimethylamine methyltransferase family.</text>
</comment>
<keyword evidence="5" id="KW-1185">Reference proteome</keyword>
<keyword evidence="3 4" id="KW-0808">Transferase</keyword>
<reference evidence="4 5" key="1">
    <citation type="submission" date="2016-10" db="EMBL/GenBank/DDBJ databases">
        <authorList>
            <person name="de Groot N.N."/>
        </authorList>
    </citation>
    <scope>NUCLEOTIDE SEQUENCE [LARGE SCALE GENOMIC DNA]</scope>
    <source>
        <strain evidence="4 5">DSM 12130</strain>
    </source>
</reference>
<evidence type="ECO:0000256" key="1">
    <source>
        <dbReference type="ARBA" id="ARBA00007137"/>
    </source>
</evidence>
<name>A0A1H0IYD0_9BACT</name>
<dbReference type="Gene3D" id="3.20.20.480">
    <property type="entry name" value="Trimethylamine methyltransferase-like"/>
    <property type="match status" value="1"/>
</dbReference>
<dbReference type="EMBL" id="FNJI01000001">
    <property type="protein sequence ID" value="SDO36383.1"/>
    <property type="molecule type" value="Genomic_DNA"/>
</dbReference>
<dbReference type="STRING" id="91360.SAMN05660330_00073"/>
<accession>A0A1H0IYD0</accession>
<evidence type="ECO:0000313" key="4">
    <source>
        <dbReference type="EMBL" id="SDO36383.1"/>
    </source>
</evidence>
<dbReference type="Pfam" id="PF06253">
    <property type="entry name" value="MTTB"/>
    <property type="match status" value="1"/>
</dbReference>
<protein>
    <submittedName>
        <fullName evidence="4">Trimethylamine---corrinoid protein Co-methyltransferase</fullName>
    </submittedName>
</protein>
<dbReference type="OrthoDB" id="5418352at2"/>
<proteinExistence type="inferred from homology"/>
<dbReference type="GO" id="GO:0008168">
    <property type="term" value="F:methyltransferase activity"/>
    <property type="evidence" value="ECO:0007669"/>
    <property type="project" value="UniProtKB-KW"/>
</dbReference>
<dbReference type="AlphaFoldDB" id="A0A1H0IYD0"/>
<keyword evidence="2 4" id="KW-0489">Methyltransferase</keyword>
<dbReference type="GO" id="GO:0015948">
    <property type="term" value="P:methanogenesis"/>
    <property type="evidence" value="ECO:0007669"/>
    <property type="project" value="InterPro"/>
</dbReference>
<sequence length="146" mass="16474">MTGLLAALAGTNLIYGPGMIESGMTFDYGQMVMDAEFVRMIKFAVGGIPINDDTLSVDLIKEVGQFKDYLAHENTFKNMRMYPQPKLMDRRRRGSWEADGSKDLYTRAMEFARDILAKHQPEPLSDHVAEELRAIVKGAEEELKIS</sequence>
<evidence type="ECO:0000313" key="5">
    <source>
        <dbReference type="Proteomes" id="UP000199073"/>
    </source>
</evidence>
<evidence type="ECO:0000256" key="3">
    <source>
        <dbReference type="ARBA" id="ARBA00022679"/>
    </source>
</evidence>
<dbReference type="InterPro" id="IPR010426">
    <property type="entry name" value="MTTB_MeTrfase"/>
</dbReference>
<dbReference type="GO" id="GO:0032259">
    <property type="term" value="P:methylation"/>
    <property type="evidence" value="ECO:0007669"/>
    <property type="project" value="UniProtKB-KW"/>
</dbReference>
<gene>
    <name evidence="4" type="ORF">SAMN05660330_00073</name>
</gene>
<evidence type="ECO:0000256" key="2">
    <source>
        <dbReference type="ARBA" id="ARBA00022603"/>
    </source>
</evidence>
<dbReference type="InterPro" id="IPR038601">
    <property type="entry name" value="MttB-like_sf"/>
</dbReference>
<organism evidence="4 5">
    <name type="scientific">Desulforhopalus singaporensis</name>
    <dbReference type="NCBI Taxonomy" id="91360"/>
    <lineage>
        <taxon>Bacteria</taxon>
        <taxon>Pseudomonadati</taxon>
        <taxon>Thermodesulfobacteriota</taxon>
        <taxon>Desulfobulbia</taxon>
        <taxon>Desulfobulbales</taxon>
        <taxon>Desulfocapsaceae</taxon>
        <taxon>Desulforhopalus</taxon>
    </lineage>
</organism>
<dbReference type="Proteomes" id="UP000199073">
    <property type="component" value="Unassembled WGS sequence"/>
</dbReference>